<keyword evidence="1" id="KW-0472">Membrane</keyword>
<evidence type="ECO:0000256" key="1">
    <source>
        <dbReference type="SAM" id="Phobius"/>
    </source>
</evidence>
<dbReference type="STRING" id="525245.HMPREF0044_0780"/>
<dbReference type="HOGENOM" id="CLU_1607345_0_0_11"/>
<proteinExistence type="predicted"/>
<dbReference type="AlphaFoldDB" id="C0VZQ2"/>
<comment type="caution">
    <text evidence="2">The sequence shown here is derived from an EMBL/GenBank/DDBJ whole genome shotgun (WGS) entry which is preliminary data.</text>
</comment>
<dbReference type="EMBL" id="ACFG01000030">
    <property type="protein sequence ID" value="EEH63761.1"/>
    <property type="molecule type" value="Genomic_DNA"/>
</dbReference>
<reference evidence="2 3" key="1">
    <citation type="submission" date="2009-01" db="EMBL/GenBank/DDBJ databases">
        <authorList>
            <person name="Qin X."/>
            <person name="Bachman B."/>
            <person name="Battles P."/>
            <person name="Bell A."/>
            <person name="Bess C."/>
            <person name="Bickham C."/>
            <person name="Chaboub L."/>
            <person name="Chen D."/>
            <person name="Coyle M."/>
            <person name="Deiros D.R."/>
            <person name="Dinh H."/>
            <person name="Forbes L."/>
            <person name="Fowler G."/>
            <person name="Francisco L."/>
            <person name="Fu Q."/>
            <person name="Gubbala S."/>
            <person name="Hale W."/>
            <person name="Han Y."/>
            <person name="Hemphill L."/>
            <person name="Highlander S.K."/>
            <person name="Hirani K."/>
            <person name="Hogues M."/>
            <person name="Jackson L."/>
            <person name="Jakkamsetti A."/>
            <person name="Javaid M."/>
            <person name="Jiang H."/>
            <person name="Korchina V."/>
            <person name="Kovar C."/>
            <person name="Lara F."/>
            <person name="Lee S."/>
            <person name="Mata R."/>
            <person name="Mathew T."/>
            <person name="Moen C."/>
            <person name="Morales K."/>
            <person name="Munidasa M."/>
            <person name="Nazareth L."/>
            <person name="Ngo R."/>
            <person name="Nguyen L."/>
            <person name="Okwuonu G."/>
            <person name="Ongeri F."/>
            <person name="Patil S."/>
            <person name="Petrosino J."/>
            <person name="Pham C."/>
            <person name="Pham P."/>
            <person name="Pu L.-L."/>
            <person name="Puazo M."/>
            <person name="Raj R."/>
            <person name="Reid J."/>
            <person name="Rouhana J."/>
            <person name="Saada N."/>
            <person name="Shang Y."/>
            <person name="Simmons D."/>
            <person name="Thornton R."/>
            <person name="Warren J."/>
            <person name="Weissenberger G."/>
            <person name="Zhang J."/>
            <person name="Zhang L."/>
            <person name="Zhou C."/>
            <person name="Zhu D."/>
            <person name="Muzny D."/>
            <person name="Worley K."/>
            <person name="Gibbs R."/>
        </authorList>
    </citation>
    <scope>NUCLEOTIDE SEQUENCE [LARGE SCALE GENOMIC DNA]</scope>
    <source>
        <strain evidence="2 3">DSM 15436</strain>
    </source>
</reference>
<name>C0VZQ2_9ACTO</name>
<keyword evidence="1" id="KW-1133">Transmembrane helix</keyword>
<keyword evidence="3" id="KW-1185">Reference proteome</keyword>
<protein>
    <submittedName>
        <fullName evidence="2">Uncharacterized protein</fullName>
    </submittedName>
</protein>
<evidence type="ECO:0000313" key="2">
    <source>
        <dbReference type="EMBL" id="EEH63761.1"/>
    </source>
</evidence>
<gene>
    <name evidence="2" type="ORF">HMPREF0044_0780</name>
</gene>
<dbReference type="RefSeq" id="WP_006546552.1">
    <property type="nucleotide sequence ID" value="NZ_DS999543.1"/>
</dbReference>
<evidence type="ECO:0000313" key="3">
    <source>
        <dbReference type="Proteomes" id="UP000010301"/>
    </source>
</evidence>
<feature type="transmembrane region" description="Helical" evidence="1">
    <location>
        <begin position="12"/>
        <end position="35"/>
    </location>
</feature>
<organism evidence="2 3">
    <name type="scientific">Gleimia coleocanis DSM 15436</name>
    <dbReference type="NCBI Taxonomy" id="525245"/>
    <lineage>
        <taxon>Bacteria</taxon>
        <taxon>Bacillati</taxon>
        <taxon>Actinomycetota</taxon>
        <taxon>Actinomycetes</taxon>
        <taxon>Actinomycetales</taxon>
        <taxon>Actinomycetaceae</taxon>
        <taxon>Gleimia</taxon>
    </lineage>
</organism>
<dbReference type="eggNOG" id="ENOG5031H83">
    <property type="taxonomic scope" value="Bacteria"/>
</dbReference>
<sequence>MRQLENESGRISVLVLGLALLIIAVLTVSLTITAVHTQRRQLYGCADAVAVSAAQVISGADYYEKSALRLKQQEVRNIVQERLGQLKGSACRVGEGVVVEEIIFEGDELNLSVSTIPRLPIASRYMSFLTEHTKIRVATLVKVAKSRSVEE</sequence>
<dbReference type="Proteomes" id="UP000010301">
    <property type="component" value="Unassembled WGS sequence"/>
</dbReference>
<keyword evidence="1" id="KW-0812">Transmembrane</keyword>
<accession>C0VZQ2</accession>